<dbReference type="GO" id="GO:0003723">
    <property type="term" value="F:RNA binding"/>
    <property type="evidence" value="ECO:0007669"/>
    <property type="project" value="InterPro"/>
</dbReference>
<dbReference type="InterPro" id="IPR042509">
    <property type="entry name" value="ZCCHC3"/>
</dbReference>
<evidence type="ECO:0000256" key="1">
    <source>
        <dbReference type="PROSITE-ProRule" id="PRU00047"/>
    </source>
</evidence>
<dbReference type="PANTHER" id="PTHR22639">
    <property type="entry name" value="GAG-RELATED PROTEIN"/>
    <property type="match status" value="1"/>
</dbReference>
<proteinExistence type="predicted"/>
<keyword evidence="1" id="KW-0863">Zinc-finger</keyword>
<dbReference type="SUPFAM" id="SSF57756">
    <property type="entry name" value="Retrovirus zinc finger-like domains"/>
    <property type="match status" value="1"/>
</dbReference>
<dbReference type="AlphaFoldDB" id="A0A8C5ME95"/>
<feature type="region of interest" description="Disordered" evidence="2">
    <location>
        <begin position="1"/>
        <end position="22"/>
    </location>
</feature>
<keyword evidence="1" id="KW-0862">Zinc</keyword>
<accession>A0A8C5ME95</accession>
<evidence type="ECO:0000259" key="3">
    <source>
        <dbReference type="PROSITE" id="PS50158"/>
    </source>
</evidence>
<evidence type="ECO:0000313" key="4">
    <source>
        <dbReference type="Ensembl" id="ENSLLEP00000011870.1"/>
    </source>
</evidence>
<dbReference type="SMART" id="SM00343">
    <property type="entry name" value="ZnF_C2HC"/>
    <property type="match status" value="3"/>
</dbReference>
<dbReference type="GO" id="GO:0002218">
    <property type="term" value="P:activation of innate immune response"/>
    <property type="evidence" value="ECO:0007669"/>
    <property type="project" value="InterPro"/>
</dbReference>
<dbReference type="Gene3D" id="4.10.60.10">
    <property type="entry name" value="Zinc finger, CCHC-type"/>
    <property type="match status" value="1"/>
</dbReference>
<evidence type="ECO:0000256" key="2">
    <source>
        <dbReference type="SAM" id="MobiDB-lite"/>
    </source>
</evidence>
<dbReference type="GeneTree" id="ENSGT00530000063983"/>
<keyword evidence="1" id="KW-0479">Metal-binding</keyword>
<dbReference type="InterPro" id="IPR001878">
    <property type="entry name" value="Znf_CCHC"/>
</dbReference>
<dbReference type="Ensembl" id="ENSLLET00000012344.1">
    <property type="protein sequence ID" value="ENSLLEP00000011870.1"/>
    <property type="gene ID" value="ENSLLEG00000007561.1"/>
</dbReference>
<name>A0A8C5ME95_9ANUR</name>
<reference evidence="4" key="1">
    <citation type="submission" date="2025-08" db="UniProtKB">
        <authorList>
            <consortium name="Ensembl"/>
        </authorList>
    </citation>
    <scope>IDENTIFICATION</scope>
</reference>
<protein>
    <recommendedName>
        <fullName evidence="3">CCHC-type domain-containing protein</fullName>
    </recommendedName>
</protein>
<sequence>MRTGSGPAAGRSPSSCARSGGGVAQHLPTSFFIGADRITCFYTGQPRVCFKCGSPRHFSNACEVLRCTLCGAVGHLRDRCGHIWCNLCGELGHAYRSCPYAAHNLEELWQDEPREMPPPGSAMLREVGQWAQDPLPRALPGSRRPPILDPLARRQRPGDLPPRTPRLLIPGPRPQPPGESSLGLGALSLPPARRQFIPLGNRWTPVNPPPEVPRSVRSPVRKGRDLQRYPDIQASTLVNPHPLPRYRPPPLPLRSAGPCRFQHPPMPWGSSLSLPPLWRTPFQHPTAIPSCRVLCGLT</sequence>
<feature type="domain" description="CCHC-type" evidence="3">
    <location>
        <begin position="85"/>
        <end position="99"/>
    </location>
</feature>
<dbReference type="OrthoDB" id="3863715at2759"/>
<evidence type="ECO:0000313" key="5">
    <source>
        <dbReference type="Proteomes" id="UP000694569"/>
    </source>
</evidence>
<feature type="region of interest" description="Disordered" evidence="2">
    <location>
        <begin position="134"/>
        <end position="186"/>
    </location>
</feature>
<dbReference type="Proteomes" id="UP000694569">
    <property type="component" value="Unplaced"/>
</dbReference>
<feature type="compositionally biased region" description="Low complexity" evidence="2">
    <location>
        <begin position="1"/>
        <end position="18"/>
    </location>
</feature>
<keyword evidence="5" id="KW-1185">Reference proteome</keyword>
<dbReference type="PROSITE" id="PS50158">
    <property type="entry name" value="ZF_CCHC"/>
    <property type="match status" value="1"/>
</dbReference>
<dbReference type="PANTHER" id="PTHR22639:SF4">
    <property type="entry name" value="ZINC FINGER CCHC DOMAIN-CONTAINING PROTEIN 3"/>
    <property type="match status" value="1"/>
</dbReference>
<dbReference type="GO" id="GO:0003690">
    <property type="term" value="F:double-stranded DNA binding"/>
    <property type="evidence" value="ECO:0007669"/>
    <property type="project" value="InterPro"/>
</dbReference>
<dbReference type="GO" id="GO:0008270">
    <property type="term" value="F:zinc ion binding"/>
    <property type="evidence" value="ECO:0007669"/>
    <property type="project" value="UniProtKB-KW"/>
</dbReference>
<organism evidence="4 5">
    <name type="scientific">Leptobrachium leishanense</name>
    <name type="common">Leishan spiny toad</name>
    <dbReference type="NCBI Taxonomy" id="445787"/>
    <lineage>
        <taxon>Eukaryota</taxon>
        <taxon>Metazoa</taxon>
        <taxon>Chordata</taxon>
        <taxon>Craniata</taxon>
        <taxon>Vertebrata</taxon>
        <taxon>Euteleostomi</taxon>
        <taxon>Amphibia</taxon>
        <taxon>Batrachia</taxon>
        <taxon>Anura</taxon>
        <taxon>Pelobatoidea</taxon>
        <taxon>Megophryidae</taxon>
        <taxon>Leptobrachium</taxon>
    </lineage>
</organism>
<dbReference type="InterPro" id="IPR036875">
    <property type="entry name" value="Znf_CCHC_sf"/>
</dbReference>
<reference evidence="4" key="2">
    <citation type="submission" date="2025-09" db="UniProtKB">
        <authorList>
            <consortium name="Ensembl"/>
        </authorList>
    </citation>
    <scope>IDENTIFICATION</scope>
</reference>